<keyword evidence="2" id="KW-1185">Reference proteome</keyword>
<name>A0ACC1J7T9_9FUNG</name>
<reference evidence="1" key="1">
    <citation type="submission" date="2022-07" db="EMBL/GenBank/DDBJ databases">
        <title>Phylogenomic reconstructions and comparative analyses of Kickxellomycotina fungi.</title>
        <authorList>
            <person name="Reynolds N.K."/>
            <person name="Stajich J.E."/>
            <person name="Barry K."/>
            <person name="Grigoriev I.V."/>
            <person name="Crous P."/>
            <person name="Smith M.E."/>
        </authorList>
    </citation>
    <scope>NUCLEOTIDE SEQUENCE</scope>
    <source>
        <strain evidence="1">NRRL 5244</strain>
    </source>
</reference>
<dbReference type="EMBL" id="JANBPW010002420">
    <property type="protein sequence ID" value="KAJ1940862.1"/>
    <property type="molecule type" value="Genomic_DNA"/>
</dbReference>
<accession>A0ACC1J7T9</accession>
<comment type="caution">
    <text evidence="1">The sequence shown here is derived from an EMBL/GenBank/DDBJ whole genome shotgun (WGS) entry which is preliminary data.</text>
</comment>
<proteinExistence type="predicted"/>
<gene>
    <name evidence="1" type="ORF">FBU59_003681</name>
</gene>
<dbReference type="Proteomes" id="UP001150603">
    <property type="component" value="Unassembled WGS sequence"/>
</dbReference>
<organism evidence="1 2">
    <name type="scientific">Linderina macrospora</name>
    <dbReference type="NCBI Taxonomy" id="4868"/>
    <lineage>
        <taxon>Eukaryota</taxon>
        <taxon>Fungi</taxon>
        <taxon>Fungi incertae sedis</taxon>
        <taxon>Zoopagomycota</taxon>
        <taxon>Kickxellomycotina</taxon>
        <taxon>Kickxellomycetes</taxon>
        <taxon>Kickxellales</taxon>
        <taxon>Kickxellaceae</taxon>
        <taxon>Linderina</taxon>
    </lineage>
</organism>
<feature type="non-terminal residue" evidence="1">
    <location>
        <position position="576"/>
    </location>
</feature>
<evidence type="ECO:0000313" key="2">
    <source>
        <dbReference type="Proteomes" id="UP001150603"/>
    </source>
</evidence>
<evidence type="ECO:0000313" key="1">
    <source>
        <dbReference type="EMBL" id="KAJ1940862.1"/>
    </source>
</evidence>
<protein>
    <submittedName>
        <fullName evidence="1">Uncharacterized protein</fullName>
    </submittedName>
</protein>
<sequence length="576" mass="62579">MQYPPTPHVPVDETQVSAFLAKNPAYDGRGTLIAVVDSGIDPLAHGLQVTSDGKRKVVDYIDCSGAGDVAMSNPMKAADGTLPGATGRTLKLNPQWLNPTDTWRVGMKRMFDITPIEVLPKIMRARETVLKRDVMRLKNDVAARLDDSEAGDNRKELEVQRDMLDVFDRQYCDFGPVFDCVVFHDGEQWRAAIDTSETGDLSEAEALGAYKLTGQVGMLSRRFLVPYTLNFYDQGQILSIVTCSIDHGTGVAGILAAYDPDNAQNNGVAPGAQLVSIQVAGYRQNGNIPILSRTLALKTLVDYNVNLMVTSIISYVSEPNFGHNIDLINQHIIRKHRCIAVAAIGNDGPALSTVMSPGGTTDWIIGAGAYYTPEQIKDLYAMCSDAGEAAFNFSSRGPATDGSRGVDIYAPGCAITTNPAYIGSRKDIVQGTSHAAPNLCGCLALLVSAWKQEVDKGAGNKVSPFRIRNAIMATARQFGDDLGVGLVQTTDAWEFLKKHAGRASEDVFFEFRISMPGDAHGIYLRDLEDSATPRELSVAVQAVHIDDPLAELDNDMDEAYAEETLKRVYSFDMRVA</sequence>